<dbReference type="InterPro" id="IPR020946">
    <property type="entry name" value="Flavin_mOase-like"/>
</dbReference>
<dbReference type="GO" id="GO:0050661">
    <property type="term" value="F:NADP binding"/>
    <property type="evidence" value="ECO:0007669"/>
    <property type="project" value="InterPro"/>
</dbReference>
<feature type="region of interest" description="Disordered" evidence="4">
    <location>
        <begin position="648"/>
        <end position="672"/>
    </location>
</feature>
<evidence type="ECO:0000256" key="3">
    <source>
        <dbReference type="ARBA" id="ARBA00023002"/>
    </source>
</evidence>
<dbReference type="Pfam" id="PF00743">
    <property type="entry name" value="FMO-like"/>
    <property type="match status" value="1"/>
</dbReference>
<evidence type="ECO:0000256" key="4">
    <source>
        <dbReference type="SAM" id="MobiDB-lite"/>
    </source>
</evidence>
<name>A0A249PN74_9HYPH</name>
<reference evidence="5 6" key="1">
    <citation type="submission" date="2017-08" db="EMBL/GenBank/DDBJ databases">
        <title>Multipartite genome sequences of Sinorhizobium species nodulating soybeans.</title>
        <authorList>
            <person name="Tian C.F."/>
        </authorList>
    </citation>
    <scope>NUCLEOTIDE SEQUENCE [LARGE SCALE GENOMIC DNA]</scope>
    <source>
        <strain evidence="5 6">CCBAU 05684</strain>
        <plasmid evidence="6">psj05684a</plasmid>
    </source>
</reference>
<evidence type="ECO:0000256" key="2">
    <source>
        <dbReference type="ARBA" id="ARBA00022827"/>
    </source>
</evidence>
<dbReference type="GO" id="GO:0004499">
    <property type="term" value="F:N,N-dimethylaniline monooxygenase activity"/>
    <property type="evidence" value="ECO:0007669"/>
    <property type="project" value="InterPro"/>
</dbReference>
<evidence type="ECO:0000313" key="5">
    <source>
        <dbReference type="EMBL" id="ASY67227.1"/>
    </source>
</evidence>
<dbReference type="PANTHER" id="PTHR42877:SF4">
    <property type="entry name" value="FAD_NAD(P)-BINDING DOMAIN-CONTAINING PROTEIN-RELATED"/>
    <property type="match status" value="1"/>
</dbReference>
<feature type="region of interest" description="Disordered" evidence="4">
    <location>
        <begin position="1"/>
        <end position="36"/>
    </location>
</feature>
<keyword evidence="5" id="KW-0503">Monooxygenase</keyword>
<sequence>MDICNRRNLNHGSLFGPRPVPPPHRRGTPFGQYSNPITPSVSVHGKRILAHPTVSSRKECLGRQRFRGLAAELQTEIRNAALDAIICWHSGAPVTKQDLSEEELIRMLTVSEAEPIPPEYADMMLHKLRRYAGAIPDPVSLPKGFRVLIIRAGMSGVAAAIRLRQLGISYIQVEKQDSTGGVWHAHHYPGCGVDTPGHLYSYTLASGNWSTFFPLQKEIDDYFNRVARDFGIESSIRYGTECLVTRYDEESLTWHSRLRLPNGTEETLVTNVVLSAVGGFTTPKWPNLSGLRNFDGPVVHTSEWDPEVALDGKRVAVIGNGASAMQVVPAIADRVGALTIFQRSRQWVAPFPKFQKPVLEPMQFLFREVPHYEWLYRLRLSWIYDSEVHEALHKDPAWPHPDRSVNAVNDRDRETYTQYIEGQLAGRPDLIAKVIPSYPPFGKRMLLDNGWYRTLLKPHVTLVDGAAARVEGRSIHAIDDETHEAELIIVASGYDTTRYLLPVEVIGRNGRTVRDVWDDDDCQAYLGTVVAGFPNFFMLYGPNTALGHRGSFIFTIESQIDYVLSVLRQMGEKRLVEVECRQDIYQHYNRKIQQMHQQMIWSHEGMSTFFRNDRGRIVTNSPWRLVDYWKLLKEADLDDYRTMPQVDSRLETSGVPREGVQRPGSRLRRRPS</sequence>
<dbReference type="Gene3D" id="3.50.50.60">
    <property type="entry name" value="FAD/NAD(P)-binding domain"/>
    <property type="match status" value="2"/>
</dbReference>
<dbReference type="EMBL" id="CP023069">
    <property type="protein sequence ID" value="ASY67227.1"/>
    <property type="molecule type" value="Genomic_DNA"/>
</dbReference>
<dbReference type="GO" id="GO:0050660">
    <property type="term" value="F:flavin adenine dinucleotide binding"/>
    <property type="evidence" value="ECO:0007669"/>
    <property type="project" value="InterPro"/>
</dbReference>
<dbReference type="AlphaFoldDB" id="A0A249PN74"/>
<dbReference type="InterPro" id="IPR036188">
    <property type="entry name" value="FAD/NAD-bd_sf"/>
</dbReference>
<protein>
    <submittedName>
        <fullName evidence="5">Cyclohexanone monooxygenase</fullName>
    </submittedName>
</protein>
<keyword evidence="1" id="KW-0285">Flavoprotein</keyword>
<dbReference type="SUPFAM" id="SSF51905">
    <property type="entry name" value="FAD/NAD(P)-binding domain"/>
    <property type="match status" value="1"/>
</dbReference>
<dbReference type="Proteomes" id="UP000217211">
    <property type="component" value="Plasmid pSJ05684a"/>
</dbReference>
<keyword evidence="2" id="KW-0274">FAD</keyword>
<proteinExistence type="predicted"/>
<keyword evidence="5" id="KW-0614">Plasmid</keyword>
<dbReference type="eggNOG" id="COG2072">
    <property type="taxonomic scope" value="Bacteria"/>
</dbReference>
<dbReference type="STRING" id="716928.GCA_000261485_05468"/>
<gene>
    <name evidence="5" type="ORF">SJ05684_a39130</name>
</gene>
<keyword evidence="3" id="KW-0560">Oxidoreductase</keyword>
<dbReference type="KEGG" id="esj:SJ05684_a39130"/>
<dbReference type="InterPro" id="IPR051209">
    <property type="entry name" value="FAD-bind_Monooxygenase_sf"/>
</dbReference>
<organism evidence="5 6">
    <name type="scientific">Sinorhizobium sojae CCBAU 05684</name>
    <dbReference type="NCBI Taxonomy" id="716928"/>
    <lineage>
        <taxon>Bacteria</taxon>
        <taxon>Pseudomonadati</taxon>
        <taxon>Pseudomonadota</taxon>
        <taxon>Alphaproteobacteria</taxon>
        <taxon>Hyphomicrobiales</taxon>
        <taxon>Rhizobiaceae</taxon>
        <taxon>Sinorhizobium/Ensifer group</taxon>
        <taxon>Sinorhizobium</taxon>
    </lineage>
</organism>
<evidence type="ECO:0000313" key="6">
    <source>
        <dbReference type="Proteomes" id="UP000217211"/>
    </source>
</evidence>
<evidence type="ECO:0000256" key="1">
    <source>
        <dbReference type="ARBA" id="ARBA00022630"/>
    </source>
</evidence>
<accession>A0A249PN74</accession>
<keyword evidence="6" id="KW-1185">Reference proteome</keyword>
<dbReference type="PANTHER" id="PTHR42877">
    <property type="entry name" value="L-ORNITHINE N(5)-MONOOXYGENASE-RELATED"/>
    <property type="match status" value="1"/>
</dbReference>
<geneLocation type="plasmid" evidence="6">
    <name>psj05684a</name>
</geneLocation>